<organism evidence="1 2">
    <name type="scientific">Dunaliella salina</name>
    <name type="common">Green alga</name>
    <name type="synonym">Protococcus salinus</name>
    <dbReference type="NCBI Taxonomy" id="3046"/>
    <lineage>
        <taxon>Eukaryota</taxon>
        <taxon>Viridiplantae</taxon>
        <taxon>Chlorophyta</taxon>
        <taxon>core chlorophytes</taxon>
        <taxon>Chlorophyceae</taxon>
        <taxon>CS clade</taxon>
        <taxon>Chlamydomonadales</taxon>
        <taxon>Dunaliellaceae</taxon>
        <taxon>Dunaliella</taxon>
    </lineage>
</organism>
<proteinExistence type="predicted"/>
<evidence type="ECO:0008006" key="3">
    <source>
        <dbReference type="Google" id="ProtNLM"/>
    </source>
</evidence>
<protein>
    <recommendedName>
        <fullName evidence="3">Encoded protein</fullName>
    </recommendedName>
</protein>
<dbReference type="Proteomes" id="UP000815325">
    <property type="component" value="Unassembled WGS sequence"/>
</dbReference>
<gene>
    <name evidence="1" type="ORF">DUNSADRAFT_5961</name>
</gene>
<name>A0ABQ7GP56_DUNSA</name>
<accession>A0ABQ7GP56</accession>
<keyword evidence="2" id="KW-1185">Reference proteome</keyword>
<comment type="caution">
    <text evidence="1">The sequence shown here is derived from an EMBL/GenBank/DDBJ whole genome shotgun (WGS) entry which is preliminary data.</text>
</comment>
<sequence length="109" mass="12343">MEVLQGNQTASLPMSVQALRLLPALAPYIWLLVSRTLGKYACKVALKHITMHKEYQFQSQSILLLQIACAHARDKHAHDKNQGEIGMFQMNLSISEFLMKRKGKSCWAS</sequence>
<evidence type="ECO:0000313" key="1">
    <source>
        <dbReference type="EMBL" id="KAF5836391.1"/>
    </source>
</evidence>
<reference evidence="1" key="1">
    <citation type="submission" date="2017-08" db="EMBL/GenBank/DDBJ databases">
        <authorList>
            <person name="Polle J.E."/>
            <person name="Barry K."/>
            <person name="Cushman J."/>
            <person name="Schmutz J."/>
            <person name="Tran D."/>
            <person name="Hathwaick L.T."/>
            <person name="Yim W.C."/>
            <person name="Jenkins J."/>
            <person name="Mckie-Krisberg Z.M."/>
            <person name="Prochnik S."/>
            <person name="Lindquist E."/>
            <person name="Dockter R.B."/>
            <person name="Adam C."/>
            <person name="Molina H."/>
            <person name="Bunkerborg J."/>
            <person name="Jin E."/>
            <person name="Buchheim M."/>
            <person name="Magnuson J."/>
        </authorList>
    </citation>
    <scope>NUCLEOTIDE SEQUENCE</scope>
    <source>
        <strain evidence="1">CCAP 19/18</strain>
    </source>
</reference>
<dbReference type="EMBL" id="MU069661">
    <property type="protein sequence ID" value="KAF5836391.1"/>
    <property type="molecule type" value="Genomic_DNA"/>
</dbReference>
<evidence type="ECO:0000313" key="2">
    <source>
        <dbReference type="Proteomes" id="UP000815325"/>
    </source>
</evidence>